<dbReference type="AlphaFoldDB" id="I3Y9V6"/>
<dbReference type="Proteomes" id="UP000006062">
    <property type="component" value="Chromosome"/>
</dbReference>
<proteinExistence type="predicted"/>
<dbReference type="EMBL" id="CP003154">
    <property type="protein sequence ID" value="AFL73774.1"/>
    <property type="molecule type" value="Genomic_DNA"/>
</dbReference>
<evidence type="ECO:0000313" key="2">
    <source>
        <dbReference type="Proteomes" id="UP000006062"/>
    </source>
</evidence>
<sequence length="46" mass="5263">MSKKSDKCCKKYLDQKRCKKCPKRKTKVSSRAEVSVIGLFSHAFPS</sequence>
<evidence type="ECO:0000313" key="1">
    <source>
        <dbReference type="EMBL" id="AFL73774.1"/>
    </source>
</evidence>
<dbReference type="RefSeq" id="WP_014778234.1">
    <property type="nucleotide sequence ID" value="NC_018012.1"/>
</dbReference>
<gene>
    <name evidence="1" type="ordered locus">Thivi_1802</name>
</gene>
<accession>I3Y9V6</accession>
<dbReference type="KEGG" id="tvi:Thivi_1802"/>
<organism evidence="1 2">
    <name type="scientific">Thiocystis violascens (strain ATCC 17096 / DSM 198 / 6111)</name>
    <name type="common">Chromatium violascens</name>
    <dbReference type="NCBI Taxonomy" id="765911"/>
    <lineage>
        <taxon>Bacteria</taxon>
        <taxon>Pseudomonadati</taxon>
        <taxon>Pseudomonadota</taxon>
        <taxon>Gammaproteobacteria</taxon>
        <taxon>Chromatiales</taxon>
        <taxon>Chromatiaceae</taxon>
        <taxon>Thiocystis</taxon>
    </lineage>
</organism>
<protein>
    <submittedName>
        <fullName evidence="1">Uncharacterized protein</fullName>
    </submittedName>
</protein>
<dbReference type="HOGENOM" id="CLU_3190157_0_0_6"/>
<keyword evidence="2" id="KW-1185">Reference proteome</keyword>
<name>I3Y9V6_THIV6</name>
<reference evidence="1 2" key="1">
    <citation type="submission" date="2012-06" db="EMBL/GenBank/DDBJ databases">
        <title>Complete sequence of Thiocystis violascens DSM 198.</title>
        <authorList>
            <consortium name="US DOE Joint Genome Institute"/>
            <person name="Lucas S."/>
            <person name="Han J."/>
            <person name="Lapidus A."/>
            <person name="Cheng J.-F."/>
            <person name="Goodwin L."/>
            <person name="Pitluck S."/>
            <person name="Peters L."/>
            <person name="Ovchinnikova G."/>
            <person name="Teshima H."/>
            <person name="Detter J.C."/>
            <person name="Han C."/>
            <person name="Tapia R."/>
            <person name="Land M."/>
            <person name="Hauser L."/>
            <person name="Kyrpides N."/>
            <person name="Ivanova N."/>
            <person name="Pagani I."/>
            <person name="Vogl K."/>
            <person name="Liu Z."/>
            <person name="Frigaard N.-U."/>
            <person name="Bryant D."/>
            <person name="Woyke T."/>
        </authorList>
    </citation>
    <scope>NUCLEOTIDE SEQUENCE [LARGE SCALE GENOMIC DNA]</scope>
    <source>
        <strain evidence="2">ATCC 17096 / DSM 198 / 6111</strain>
    </source>
</reference>
<dbReference type="STRING" id="765911.Thivi_1802"/>